<keyword evidence="1" id="KW-0732">Signal</keyword>
<reference evidence="2 3" key="1">
    <citation type="submission" date="2016-10" db="EMBL/GenBank/DDBJ databases">
        <authorList>
            <person name="de Groot N.N."/>
        </authorList>
    </citation>
    <scope>NUCLEOTIDE SEQUENCE [LARGE SCALE GENOMIC DNA]</scope>
    <source>
        <strain evidence="2 3">DSM 16199</strain>
    </source>
</reference>
<keyword evidence="3" id="KW-1185">Reference proteome</keyword>
<organism evidence="2 3">
    <name type="scientific">Loktanella salsilacus</name>
    <dbReference type="NCBI Taxonomy" id="195913"/>
    <lineage>
        <taxon>Bacteria</taxon>
        <taxon>Pseudomonadati</taxon>
        <taxon>Pseudomonadota</taxon>
        <taxon>Alphaproteobacteria</taxon>
        <taxon>Rhodobacterales</taxon>
        <taxon>Roseobacteraceae</taxon>
        <taxon>Loktanella</taxon>
    </lineage>
</organism>
<dbReference type="EMBL" id="FOTF01000014">
    <property type="protein sequence ID" value="SFL33010.1"/>
    <property type="molecule type" value="Genomic_DNA"/>
</dbReference>
<gene>
    <name evidence="2" type="ORF">SAMN04488004_11452</name>
</gene>
<dbReference type="OrthoDB" id="7874348at2"/>
<name>A0A1I4GU17_9RHOB</name>
<feature type="chain" id="PRO_5011453334" description="Dihydrodipicolinate reductase" evidence="1">
    <location>
        <begin position="17"/>
        <end position="118"/>
    </location>
</feature>
<proteinExistence type="predicted"/>
<feature type="signal peptide" evidence="1">
    <location>
        <begin position="1"/>
        <end position="16"/>
    </location>
</feature>
<dbReference type="STRING" id="195913.SAMN04488004_11452"/>
<dbReference type="Proteomes" id="UP000199550">
    <property type="component" value="Unassembled WGS sequence"/>
</dbReference>
<sequence>MKFCFAIALSILPAMAAAQDYVRVSDEGTFLDLMGQGDLTHMLYNITVKVMPDGQITGDALGWPVSGSWSWQDGYFCRAMDWGGDEIPYNCQLVEQKGDLVRFTVDQGAGRAAALRLR</sequence>
<protein>
    <recommendedName>
        <fullName evidence="4">Dihydrodipicolinate reductase</fullName>
    </recommendedName>
</protein>
<dbReference type="AlphaFoldDB" id="A0A1I4GU17"/>
<accession>A0A1I4GU17</accession>
<evidence type="ECO:0000313" key="2">
    <source>
        <dbReference type="EMBL" id="SFL33010.1"/>
    </source>
</evidence>
<dbReference type="RefSeq" id="WP_090190194.1">
    <property type="nucleotide sequence ID" value="NZ_FOTF01000014.1"/>
</dbReference>
<evidence type="ECO:0008006" key="4">
    <source>
        <dbReference type="Google" id="ProtNLM"/>
    </source>
</evidence>
<evidence type="ECO:0000313" key="3">
    <source>
        <dbReference type="Proteomes" id="UP000199550"/>
    </source>
</evidence>
<evidence type="ECO:0000256" key="1">
    <source>
        <dbReference type="SAM" id="SignalP"/>
    </source>
</evidence>